<dbReference type="KEGG" id="fgi:OP10G_1656"/>
<keyword evidence="2" id="KW-0472">Membrane</keyword>
<feature type="compositionally biased region" description="Gly residues" evidence="1">
    <location>
        <begin position="142"/>
        <end position="151"/>
    </location>
</feature>
<keyword evidence="2" id="KW-1133">Transmembrane helix</keyword>
<keyword evidence="4" id="KW-1185">Reference proteome</keyword>
<dbReference type="AlphaFoldDB" id="A0A068NTV8"/>
<protein>
    <submittedName>
        <fullName evidence="3">Uncharacterized protein</fullName>
    </submittedName>
</protein>
<feature type="compositionally biased region" description="Gly residues" evidence="1">
    <location>
        <begin position="119"/>
        <end position="134"/>
    </location>
</feature>
<keyword evidence="2" id="KW-0812">Transmembrane</keyword>
<name>A0A068NTV8_FIMGI</name>
<accession>A0A068NTV8</accession>
<dbReference type="Proteomes" id="UP000027982">
    <property type="component" value="Chromosome"/>
</dbReference>
<dbReference type="EMBL" id="CP007139">
    <property type="protein sequence ID" value="AIE85024.1"/>
    <property type="molecule type" value="Genomic_DNA"/>
</dbReference>
<sequence>MATGTSSIGVIGKWLIVPVLVAALGYFVIAPAIRHQPPPATAAPTSIPNAAETSGHAIANPEVTIERGPAVATRGPEVSISQTPYRPHHHKRKKKPDPKPAEPPKTEVPAPPATEPPVDGGGSGGAATTGGDGTTGTDAGATTGGATGGDTAGSTTGATGGTDTTGLKI</sequence>
<feature type="compositionally biased region" description="Low complexity" evidence="1">
    <location>
        <begin position="152"/>
        <end position="169"/>
    </location>
</feature>
<evidence type="ECO:0000256" key="2">
    <source>
        <dbReference type="SAM" id="Phobius"/>
    </source>
</evidence>
<proteinExistence type="predicted"/>
<organism evidence="3 4">
    <name type="scientific">Fimbriimonas ginsengisoli Gsoil 348</name>
    <dbReference type="NCBI Taxonomy" id="661478"/>
    <lineage>
        <taxon>Bacteria</taxon>
        <taxon>Bacillati</taxon>
        <taxon>Armatimonadota</taxon>
        <taxon>Fimbriimonadia</taxon>
        <taxon>Fimbriimonadales</taxon>
        <taxon>Fimbriimonadaceae</taxon>
        <taxon>Fimbriimonas</taxon>
    </lineage>
</organism>
<feature type="region of interest" description="Disordered" evidence="1">
    <location>
        <begin position="37"/>
        <end position="169"/>
    </location>
</feature>
<evidence type="ECO:0000313" key="4">
    <source>
        <dbReference type="Proteomes" id="UP000027982"/>
    </source>
</evidence>
<dbReference type="RefSeq" id="WP_025226377.1">
    <property type="nucleotide sequence ID" value="NZ_CP007139.1"/>
</dbReference>
<feature type="compositionally biased region" description="Basic residues" evidence="1">
    <location>
        <begin position="86"/>
        <end position="96"/>
    </location>
</feature>
<gene>
    <name evidence="3" type="ORF">OP10G_1656</name>
</gene>
<evidence type="ECO:0000256" key="1">
    <source>
        <dbReference type="SAM" id="MobiDB-lite"/>
    </source>
</evidence>
<dbReference type="HOGENOM" id="CLU_1576142_0_0_0"/>
<evidence type="ECO:0000313" key="3">
    <source>
        <dbReference type="EMBL" id="AIE85024.1"/>
    </source>
</evidence>
<dbReference type="STRING" id="661478.OP10G_1656"/>
<feature type="compositionally biased region" description="Low complexity" evidence="1">
    <location>
        <begin position="42"/>
        <end position="51"/>
    </location>
</feature>
<feature type="transmembrane region" description="Helical" evidence="2">
    <location>
        <begin position="6"/>
        <end position="29"/>
    </location>
</feature>
<reference evidence="3 4" key="1">
    <citation type="journal article" date="2014" name="PLoS ONE">
        <title>The first complete genome sequence of the class fimbriimonadia in the phylum armatimonadetes.</title>
        <authorList>
            <person name="Hu Z.Y."/>
            <person name="Wang Y.Z."/>
            <person name="Im W.T."/>
            <person name="Wang S.Y."/>
            <person name="Zhao G.P."/>
            <person name="Zheng H.J."/>
            <person name="Quan Z.X."/>
        </authorList>
    </citation>
    <scope>NUCLEOTIDE SEQUENCE [LARGE SCALE GENOMIC DNA]</scope>
    <source>
        <strain evidence="3">Gsoil 348</strain>
    </source>
</reference>